<dbReference type="Gene3D" id="3.90.1580.10">
    <property type="entry name" value="paralog of FGE (formylglycine-generating enzyme)"/>
    <property type="match status" value="1"/>
</dbReference>
<evidence type="ECO:0000256" key="2">
    <source>
        <dbReference type="ARBA" id="ARBA00023004"/>
    </source>
</evidence>
<dbReference type="KEGG" id="abac:LuPra_04569"/>
<evidence type="ECO:0000256" key="4">
    <source>
        <dbReference type="SAM" id="MobiDB-lite"/>
    </source>
</evidence>
<dbReference type="OrthoDB" id="9768004at2"/>
<dbReference type="AlphaFoldDB" id="A0A143PU21"/>
<gene>
    <name evidence="7" type="primary">egtB</name>
    <name evidence="7" type="ORF">LuPra_04569</name>
</gene>
<dbReference type="RefSeq" id="WP_157899552.1">
    <property type="nucleotide sequence ID" value="NZ_CP015136.1"/>
</dbReference>
<dbReference type="PANTHER" id="PTHR43397:SF1">
    <property type="entry name" value="ERGOTHIONEINE BIOSYNTHESIS PROTEIN 1"/>
    <property type="match status" value="1"/>
</dbReference>
<dbReference type="InterPro" id="IPR051128">
    <property type="entry name" value="EgtD_Methyltrsf_superfamily"/>
</dbReference>
<dbReference type="Pfam" id="PF03781">
    <property type="entry name" value="FGE-sulfatase"/>
    <property type="match status" value="1"/>
</dbReference>
<feature type="region of interest" description="Disordered" evidence="4">
    <location>
        <begin position="1"/>
        <end position="20"/>
    </location>
</feature>
<evidence type="ECO:0000259" key="6">
    <source>
        <dbReference type="Pfam" id="PF12867"/>
    </source>
</evidence>
<accession>A0A143PU21</accession>
<proteinExistence type="predicted"/>
<dbReference type="SUPFAM" id="SSF56436">
    <property type="entry name" value="C-type lectin-like"/>
    <property type="match status" value="1"/>
</dbReference>
<dbReference type="EMBL" id="CP015136">
    <property type="protein sequence ID" value="AMY11319.1"/>
    <property type="molecule type" value="Genomic_DNA"/>
</dbReference>
<evidence type="ECO:0000256" key="3">
    <source>
        <dbReference type="ARBA" id="ARBA00037882"/>
    </source>
</evidence>
<feature type="compositionally biased region" description="Polar residues" evidence="4">
    <location>
        <begin position="1"/>
        <end position="10"/>
    </location>
</feature>
<organism evidence="7 8">
    <name type="scientific">Luteitalea pratensis</name>
    <dbReference type="NCBI Taxonomy" id="1855912"/>
    <lineage>
        <taxon>Bacteria</taxon>
        <taxon>Pseudomonadati</taxon>
        <taxon>Acidobacteriota</taxon>
        <taxon>Vicinamibacteria</taxon>
        <taxon>Vicinamibacterales</taxon>
        <taxon>Vicinamibacteraceae</taxon>
        <taxon>Luteitalea</taxon>
    </lineage>
</organism>
<dbReference type="InterPro" id="IPR042095">
    <property type="entry name" value="SUMF_sf"/>
</dbReference>
<sequence>MQSSPETLSSPAPDATSPRVIRGIDRGDALDWYERNRARTRALFDVLVPETLYAQPIAQRHPIVFYVGHLPGFSLNTLVKRGLGQPGIDQRLERLFARGIDPDEDGHDASAFTWPDRETVETFVQSADARVVQALTEADLDQPGHPLLDRAEAVYAILEHEAMHQETLLYMWHRLPHDAKRAPRDYAVRVEPGTVVQGDIEIPAGPASLGAVRAHVRFGWDNEFPGPVVDVDAFRIQRLNVTNGDFLAFVEAGGYRDPHWWSPQDWTWLQSESHTHPSFWESIDGRWHWRGMFEYVPLPMAWPAYVSQAEANAYAKWTRRRLPTEAEFQRAAYTGPDGLPRRHPWGDAPPTRAHGVFDFNSWEPEPVGTHADGQSGWGVHDLVGNGWEWTSTIFDGFAGFTPIPSYPEYSADFFDGSHFVLKGASQATARELLRPSFRNWFRPRYPFVYATFRTVEVHA</sequence>
<dbReference type="Proteomes" id="UP000076079">
    <property type="component" value="Chromosome"/>
</dbReference>
<feature type="domain" description="DinB-like" evidence="6">
    <location>
        <begin position="33"/>
        <end position="167"/>
    </location>
</feature>
<reference evidence="7 8" key="1">
    <citation type="journal article" date="2016" name="Genome Announc.">
        <title>First Complete Genome Sequence of a Subdivision 6 Acidobacterium Strain.</title>
        <authorList>
            <person name="Huang S."/>
            <person name="Vieira S."/>
            <person name="Bunk B."/>
            <person name="Riedel T."/>
            <person name="Sproer C."/>
            <person name="Overmann J."/>
        </authorList>
    </citation>
    <scope>NUCLEOTIDE SEQUENCE [LARGE SCALE GENOMIC DNA]</scope>
    <source>
        <strain evidence="8">DSM 100886 HEG_-6_39</strain>
    </source>
</reference>
<keyword evidence="8" id="KW-1185">Reference proteome</keyword>
<reference evidence="8" key="2">
    <citation type="submission" date="2016-04" db="EMBL/GenBank/DDBJ databases">
        <title>First Complete Genome Sequence of a Subdivision 6 Acidobacterium.</title>
        <authorList>
            <person name="Huang S."/>
            <person name="Vieira S."/>
            <person name="Bunk B."/>
            <person name="Riedel T."/>
            <person name="Sproeer C."/>
            <person name="Overmann J."/>
        </authorList>
    </citation>
    <scope>NUCLEOTIDE SEQUENCE [LARGE SCALE GENOMIC DNA]</scope>
    <source>
        <strain evidence="8">DSM 100886 HEG_-6_39</strain>
    </source>
</reference>
<dbReference type="STRING" id="1855912.LuPra_04569"/>
<protein>
    <submittedName>
        <fullName evidence="7">Iron(II)-dependent oxidoreductase EgtB</fullName>
        <ecNumber evidence="7">1.8.-.-</ecNumber>
    </submittedName>
</protein>
<feature type="domain" description="Sulfatase-modifying factor enzyme-like" evidence="5">
    <location>
        <begin position="199"/>
        <end position="455"/>
    </location>
</feature>
<comment type="pathway">
    <text evidence="3">Amino-acid biosynthesis; ergothioneine biosynthesis.</text>
</comment>
<dbReference type="PANTHER" id="PTHR43397">
    <property type="entry name" value="ERGOTHIONEINE BIOSYNTHESIS PROTEIN 1"/>
    <property type="match status" value="1"/>
</dbReference>
<name>A0A143PU21_LUTPR</name>
<dbReference type="Gene3D" id="1.20.120.450">
    <property type="entry name" value="dinb family like domain"/>
    <property type="match status" value="1"/>
</dbReference>
<dbReference type="EC" id="1.8.-.-" evidence="7"/>
<dbReference type="InterPro" id="IPR024775">
    <property type="entry name" value="DinB-like"/>
</dbReference>
<evidence type="ECO:0000256" key="1">
    <source>
        <dbReference type="ARBA" id="ARBA00023002"/>
    </source>
</evidence>
<evidence type="ECO:0000313" key="7">
    <source>
        <dbReference type="EMBL" id="AMY11319.1"/>
    </source>
</evidence>
<dbReference type="InterPro" id="IPR005532">
    <property type="entry name" value="SUMF_dom"/>
</dbReference>
<dbReference type="InterPro" id="IPR034660">
    <property type="entry name" value="DinB/YfiT-like"/>
</dbReference>
<dbReference type="SUPFAM" id="SSF109854">
    <property type="entry name" value="DinB/YfiT-like putative metalloenzymes"/>
    <property type="match status" value="1"/>
</dbReference>
<dbReference type="InterPro" id="IPR016187">
    <property type="entry name" value="CTDL_fold"/>
</dbReference>
<evidence type="ECO:0000313" key="8">
    <source>
        <dbReference type="Proteomes" id="UP000076079"/>
    </source>
</evidence>
<dbReference type="GO" id="GO:0016491">
    <property type="term" value="F:oxidoreductase activity"/>
    <property type="evidence" value="ECO:0007669"/>
    <property type="project" value="UniProtKB-KW"/>
</dbReference>
<keyword evidence="1 7" id="KW-0560">Oxidoreductase</keyword>
<keyword evidence="2" id="KW-0408">Iron</keyword>
<dbReference type="Pfam" id="PF12867">
    <property type="entry name" value="DinB_2"/>
    <property type="match status" value="1"/>
</dbReference>
<evidence type="ECO:0000259" key="5">
    <source>
        <dbReference type="Pfam" id="PF03781"/>
    </source>
</evidence>